<dbReference type="Proteomes" id="UP001472677">
    <property type="component" value="Unassembled WGS sequence"/>
</dbReference>
<comment type="caution">
    <text evidence="1">The sequence shown here is derived from an EMBL/GenBank/DDBJ whole genome shotgun (WGS) entry which is preliminary data.</text>
</comment>
<reference evidence="1 2" key="1">
    <citation type="journal article" date="2024" name="G3 (Bethesda)">
        <title>Genome assembly of Hibiscus sabdariffa L. provides insights into metabolisms of medicinal natural products.</title>
        <authorList>
            <person name="Kim T."/>
        </authorList>
    </citation>
    <scope>NUCLEOTIDE SEQUENCE [LARGE SCALE GENOMIC DNA]</scope>
    <source>
        <strain evidence="1">TK-2024</strain>
        <tissue evidence="1">Old leaves</tissue>
    </source>
</reference>
<sequence length="71" mass="8123">MLGLYGIANICRVALGRDFSHGEEYDCHGFQKMLEEYQELPGGFSIGDFFPSTEFIHNLTCLKSKLQDTFR</sequence>
<protein>
    <submittedName>
        <fullName evidence="1">Uncharacterized protein</fullName>
    </submittedName>
</protein>
<organism evidence="1 2">
    <name type="scientific">Hibiscus sabdariffa</name>
    <name type="common">roselle</name>
    <dbReference type="NCBI Taxonomy" id="183260"/>
    <lineage>
        <taxon>Eukaryota</taxon>
        <taxon>Viridiplantae</taxon>
        <taxon>Streptophyta</taxon>
        <taxon>Embryophyta</taxon>
        <taxon>Tracheophyta</taxon>
        <taxon>Spermatophyta</taxon>
        <taxon>Magnoliopsida</taxon>
        <taxon>eudicotyledons</taxon>
        <taxon>Gunneridae</taxon>
        <taxon>Pentapetalae</taxon>
        <taxon>rosids</taxon>
        <taxon>malvids</taxon>
        <taxon>Malvales</taxon>
        <taxon>Malvaceae</taxon>
        <taxon>Malvoideae</taxon>
        <taxon>Hibiscus</taxon>
    </lineage>
</organism>
<keyword evidence="2" id="KW-1185">Reference proteome</keyword>
<name>A0ABR1ZFM8_9ROSI</name>
<gene>
    <name evidence="1" type="ORF">V6N12_033804</name>
</gene>
<evidence type="ECO:0000313" key="1">
    <source>
        <dbReference type="EMBL" id="KAK8478894.1"/>
    </source>
</evidence>
<dbReference type="EMBL" id="JBBPBM010002395">
    <property type="protein sequence ID" value="KAK8478894.1"/>
    <property type="molecule type" value="Genomic_DNA"/>
</dbReference>
<accession>A0ABR1ZFM8</accession>
<proteinExistence type="predicted"/>
<evidence type="ECO:0000313" key="2">
    <source>
        <dbReference type="Proteomes" id="UP001472677"/>
    </source>
</evidence>